<evidence type="ECO:0008006" key="3">
    <source>
        <dbReference type="Google" id="ProtNLM"/>
    </source>
</evidence>
<reference evidence="1 2" key="1">
    <citation type="submission" date="2016-11" db="EMBL/GenBank/DDBJ databases">
        <authorList>
            <person name="Jaros S."/>
            <person name="Januszkiewicz K."/>
            <person name="Wedrychowicz H."/>
        </authorList>
    </citation>
    <scope>NUCLEOTIDE SEQUENCE [LARGE SCALE GENOMIC DNA]</scope>
    <source>
        <strain evidence="1 2">DSM 18899</strain>
    </source>
</reference>
<organism evidence="1 2">
    <name type="scientific">Chitinimonas taiwanensis DSM 18899</name>
    <dbReference type="NCBI Taxonomy" id="1121279"/>
    <lineage>
        <taxon>Bacteria</taxon>
        <taxon>Pseudomonadati</taxon>
        <taxon>Pseudomonadota</taxon>
        <taxon>Betaproteobacteria</taxon>
        <taxon>Neisseriales</taxon>
        <taxon>Chitinibacteraceae</taxon>
        <taxon>Chitinimonas</taxon>
    </lineage>
</organism>
<dbReference type="SUPFAM" id="SSF48452">
    <property type="entry name" value="TPR-like"/>
    <property type="match status" value="1"/>
</dbReference>
<accession>A0A1K2HB32</accession>
<protein>
    <recommendedName>
        <fullName evidence="3">Tetratricopeptide repeat-containing protein</fullName>
    </recommendedName>
</protein>
<dbReference type="Gene3D" id="1.25.40.10">
    <property type="entry name" value="Tetratricopeptide repeat domain"/>
    <property type="match status" value="1"/>
</dbReference>
<dbReference type="RefSeq" id="WP_072427550.1">
    <property type="nucleotide sequence ID" value="NZ_FPKR01000003.1"/>
</dbReference>
<sequence length="260" mass="28227">MSTWTPFPHDASALSYGGDKLWQAWERLHAGDQEPWPEDEASQEAWRAYHRGDFQTAVALGLKAETASGMNAANKAQSIYATYLVEDEDAKKELFEEVADRAEVAAKENPNNINAHYQHAYALGRYSQAISIAKALAQGIAGKCKASLDKTLALAPEHAEAHIALGAYHAEIIGKVGSMVGSLTYGVSKDAAEAHYEKALELIPHSAIARIEYGNGLLTLYGNKKVKDATKLYEAAAECEPRDAMETLDVAFAKSELSDD</sequence>
<gene>
    <name evidence="1" type="ORF">SAMN02745887_01025</name>
</gene>
<dbReference type="EMBL" id="FPKR01000003">
    <property type="protein sequence ID" value="SFZ73901.1"/>
    <property type="molecule type" value="Genomic_DNA"/>
</dbReference>
<name>A0A1K2HB32_9NEIS</name>
<dbReference type="AlphaFoldDB" id="A0A1K2HB32"/>
<evidence type="ECO:0000313" key="2">
    <source>
        <dbReference type="Proteomes" id="UP000186513"/>
    </source>
</evidence>
<evidence type="ECO:0000313" key="1">
    <source>
        <dbReference type="EMBL" id="SFZ73901.1"/>
    </source>
</evidence>
<dbReference type="OrthoDB" id="6353325at2"/>
<keyword evidence="2" id="KW-1185">Reference proteome</keyword>
<dbReference type="STRING" id="1121279.SAMN02745887_01025"/>
<proteinExistence type="predicted"/>
<dbReference type="Proteomes" id="UP000186513">
    <property type="component" value="Unassembled WGS sequence"/>
</dbReference>
<dbReference type="InterPro" id="IPR011990">
    <property type="entry name" value="TPR-like_helical_dom_sf"/>
</dbReference>